<feature type="transmembrane region" description="Helical" evidence="1">
    <location>
        <begin position="200"/>
        <end position="219"/>
    </location>
</feature>
<feature type="transmembrane region" description="Helical" evidence="1">
    <location>
        <begin position="82"/>
        <end position="101"/>
    </location>
</feature>
<dbReference type="InterPro" id="IPR010640">
    <property type="entry name" value="Low_temperature_requirement_A"/>
</dbReference>
<feature type="transmembrane region" description="Helical" evidence="1">
    <location>
        <begin position="107"/>
        <end position="126"/>
    </location>
</feature>
<feature type="transmembrane region" description="Helical" evidence="1">
    <location>
        <begin position="292"/>
        <end position="311"/>
    </location>
</feature>
<dbReference type="PANTHER" id="PTHR36840:SF1">
    <property type="entry name" value="BLL5714 PROTEIN"/>
    <property type="match status" value="1"/>
</dbReference>
<feature type="transmembrane region" description="Helical" evidence="1">
    <location>
        <begin position="138"/>
        <end position="157"/>
    </location>
</feature>
<dbReference type="EMBL" id="JACHJB010000002">
    <property type="protein sequence ID" value="MBB6347440.1"/>
    <property type="molecule type" value="Genomic_DNA"/>
</dbReference>
<keyword evidence="1" id="KW-0812">Transmembrane</keyword>
<dbReference type="RefSeq" id="WP_185085387.1">
    <property type="nucleotide sequence ID" value="NZ_JACHJB010000002.1"/>
</dbReference>
<reference evidence="2 3" key="1">
    <citation type="submission" date="2020-08" db="EMBL/GenBank/DDBJ databases">
        <title>Sequencing the genomes of 1000 actinobacteria strains.</title>
        <authorList>
            <person name="Klenk H.-P."/>
        </authorList>
    </citation>
    <scope>NUCLEOTIDE SEQUENCE [LARGE SCALE GENOMIC DNA]</scope>
    <source>
        <strain evidence="2 3">DSM 45913</strain>
    </source>
</reference>
<keyword evidence="1" id="KW-0472">Membrane</keyword>
<name>A0A7X0C2P9_9ACTN</name>
<accession>A0A7X0C2P9</accession>
<gene>
    <name evidence="2" type="ORF">FHU36_003985</name>
</gene>
<feature type="transmembrane region" description="Helical" evidence="1">
    <location>
        <begin position="264"/>
        <end position="286"/>
    </location>
</feature>
<evidence type="ECO:0000256" key="1">
    <source>
        <dbReference type="SAM" id="Phobius"/>
    </source>
</evidence>
<feature type="transmembrane region" description="Helical" evidence="1">
    <location>
        <begin position="323"/>
        <end position="350"/>
    </location>
</feature>
<dbReference type="PANTHER" id="PTHR36840">
    <property type="entry name" value="BLL5714 PROTEIN"/>
    <property type="match status" value="1"/>
</dbReference>
<keyword evidence="3" id="KW-1185">Reference proteome</keyword>
<dbReference type="Proteomes" id="UP000583800">
    <property type="component" value="Unassembled WGS sequence"/>
</dbReference>
<evidence type="ECO:0000313" key="3">
    <source>
        <dbReference type="Proteomes" id="UP000583800"/>
    </source>
</evidence>
<protein>
    <submittedName>
        <fullName evidence="2">Low temperature requirement protein LtrA</fullName>
    </submittedName>
</protein>
<sequence length="373" mass="39901">MAGIRRWQPPRLRLFEDAHRRVTWLELVYDLVFVVAVAELAGVLAGGGVTAFMALFVPVWWAWAGYVFYANRFDTDDVGHRLLVLPQLLGVAVMAASVGAIGERSALFALSYVVVRLVLVAAYLRAGRHVPEARALTSRYAAGFALAALIWLASLAVEPPQRYALWAVAMAIDLATPFLSRRHQSALPPQSEHLPERFGLFVVIVLGEVVAAVVVGLKGHAVTPAALLVALAGIAAALAYWWLYFGHLDESVVLRTRLAGQVWVYAHLPLSVGLVAFGVGVEHAIAHATAPGWAIGVPAAVVFAVLGVQHLCSRDRRAGAVRLVAAALTLLVSALPAFVTLLAVLVYGAAQVAFALRPEVPQDDPQHVPQGEA</sequence>
<feature type="transmembrane region" description="Helical" evidence="1">
    <location>
        <begin position="21"/>
        <end position="45"/>
    </location>
</feature>
<keyword evidence="1" id="KW-1133">Transmembrane helix</keyword>
<proteinExistence type="predicted"/>
<evidence type="ECO:0000313" key="2">
    <source>
        <dbReference type="EMBL" id="MBB6347440.1"/>
    </source>
</evidence>
<feature type="transmembrane region" description="Helical" evidence="1">
    <location>
        <begin position="51"/>
        <end position="70"/>
    </location>
</feature>
<organism evidence="2 3">
    <name type="scientific">Nonomuraea muscovyensis</name>
    <dbReference type="NCBI Taxonomy" id="1124761"/>
    <lineage>
        <taxon>Bacteria</taxon>
        <taxon>Bacillati</taxon>
        <taxon>Actinomycetota</taxon>
        <taxon>Actinomycetes</taxon>
        <taxon>Streptosporangiales</taxon>
        <taxon>Streptosporangiaceae</taxon>
        <taxon>Nonomuraea</taxon>
    </lineage>
</organism>
<comment type="caution">
    <text evidence="2">The sequence shown here is derived from an EMBL/GenBank/DDBJ whole genome shotgun (WGS) entry which is preliminary data.</text>
</comment>
<dbReference type="Pfam" id="PF06772">
    <property type="entry name" value="LtrA"/>
    <property type="match status" value="1"/>
</dbReference>
<feature type="transmembrane region" description="Helical" evidence="1">
    <location>
        <begin position="225"/>
        <end position="243"/>
    </location>
</feature>
<dbReference type="AlphaFoldDB" id="A0A7X0C2P9"/>